<dbReference type="AlphaFoldDB" id="A0A366DI10"/>
<protein>
    <submittedName>
        <fullName evidence="1">Uncharacterized protein</fullName>
    </submittedName>
</protein>
<sequence length="84" mass="9300">MKEAIEQLITNDMAIISATVDSTTLLIQSLVDAKVLTKEQAAASLHGIADHMHKLSQNPNIPDQKKVLTIISDRYREKANAFIK</sequence>
<evidence type="ECO:0000313" key="2">
    <source>
        <dbReference type="Proteomes" id="UP000252893"/>
    </source>
</evidence>
<gene>
    <name evidence="1" type="ORF">DFR47_11528</name>
</gene>
<keyword evidence="2" id="KW-1185">Reference proteome</keyword>
<comment type="caution">
    <text evidence="1">The sequence shown here is derived from an EMBL/GenBank/DDBJ whole genome shotgun (WGS) entry which is preliminary data.</text>
</comment>
<proteinExistence type="predicted"/>
<dbReference type="Proteomes" id="UP000252893">
    <property type="component" value="Unassembled WGS sequence"/>
</dbReference>
<reference evidence="1 2" key="1">
    <citation type="submission" date="2018-06" db="EMBL/GenBank/DDBJ databases">
        <title>Genomic Encyclopedia of Type Strains, Phase IV (KMG-IV): sequencing the most valuable type-strain genomes for metagenomic binning, comparative biology and taxonomic classification.</title>
        <authorList>
            <person name="Goeker M."/>
        </authorList>
    </citation>
    <scope>NUCLEOTIDE SEQUENCE [LARGE SCALE GENOMIC DNA]</scope>
    <source>
        <strain evidence="1 2">DSM 25619</strain>
    </source>
</reference>
<evidence type="ECO:0000313" key="1">
    <source>
        <dbReference type="EMBL" id="RBO89661.1"/>
    </source>
</evidence>
<accession>A0A366DI10</accession>
<name>A0A366DI10_9HYPH</name>
<dbReference type="EMBL" id="QNRH01000015">
    <property type="protein sequence ID" value="RBO89661.1"/>
    <property type="molecule type" value="Genomic_DNA"/>
</dbReference>
<organism evidence="1 2">
    <name type="scientific">Pseudochrobactrum asaccharolyticum</name>
    <dbReference type="NCBI Taxonomy" id="354351"/>
    <lineage>
        <taxon>Bacteria</taxon>
        <taxon>Pseudomonadati</taxon>
        <taxon>Pseudomonadota</taxon>
        <taxon>Alphaproteobacteria</taxon>
        <taxon>Hyphomicrobiales</taxon>
        <taxon>Brucellaceae</taxon>
        <taxon>Pseudochrobactrum</taxon>
    </lineage>
</organism>